<feature type="compositionally biased region" description="Basic and acidic residues" evidence="1">
    <location>
        <begin position="11"/>
        <end position="38"/>
    </location>
</feature>
<evidence type="ECO:0000313" key="3">
    <source>
        <dbReference type="Proteomes" id="UP000317728"/>
    </source>
</evidence>
<evidence type="ECO:0000313" key="2">
    <source>
        <dbReference type="EMBL" id="QDF71622.1"/>
    </source>
</evidence>
<name>A0AB73U4I2_MYCCH</name>
<proteinExistence type="predicted"/>
<feature type="region of interest" description="Disordered" evidence="1">
    <location>
        <begin position="1"/>
        <end position="38"/>
    </location>
</feature>
<organism evidence="2 3">
    <name type="scientific">Mycobacteroides chelonae</name>
    <name type="common">Mycobacterium chelonae</name>
    <dbReference type="NCBI Taxonomy" id="1774"/>
    <lineage>
        <taxon>Bacteria</taxon>
        <taxon>Bacillati</taxon>
        <taxon>Actinomycetota</taxon>
        <taxon>Actinomycetes</taxon>
        <taxon>Mycobacteriales</taxon>
        <taxon>Mycobacteriaceae</taxon>
        <taxon>Mycobacteroides</taxon>
    </lineage>
</organism>
<protein>
    <submittedName>
        <fullName evidence="2">Uncharacterized protein</fullName>
    </submittedName>
</protein>
<evidence type="ECO:0000256" key="1">
    <source>
        <dbReference type="SAM" id="MobiDB-lite"/>
    </source>
</evidence>
<dbReference type="RefSeq" id="WP_078313605.1">
    <property type="nucleotide sequence ID" value="NZ_CP041150.1"/>
</dbReference>
<dbReference type="Proteomes" id="UP000317728">
    <property type="component" value="Chromosome"/>
</dbReference>
<dbReference type="EMBL" id="CP041150">
    <property type="protein sequence ID" value="QDF71622.1"/>
    <property type="molecule type" value="Genomic_DNA"/>
</dbReference>
<accession>A0AB73U4I2</accession>
<gene>
    <name evidence="2" type="ORF">FJK96_16680</name>
</gene>
<reference evidence="2 3" key="1">
    <citation type="submission" date="2019-06" db="EMBL/GenBank/DDBJ databases">
        <title>Whole geneome sequnce of Mycobacteroides chelonae M77 isolated from bovine milk from Meghalaya, India.</title>
        <authorList>
            <person name="Vise E."/>
            <person name="Das S."/>
            <person name="Garg A."/>
            <person name="Ghatak S."/>
            <person name="Shakuntala I."/>
            <person name="Milton A.A.P."/>
            <person name="Karam A."/>
            <person name="Sanjukta R."/>
            <person name="Puro K."/>
            <person name="Sen A."/>
        </authorList>
    </citation>
    <scope>NUCLEOTIDE SEQUENCE [LARGE SCALE GENOMIC DNA]</scope>
    <source>
        <strain evidence="2 3">M77</strain>
    </source>
</reference>
<sequence length="208" mass="23208">MALRQASAARKQADEDAKDAAKRLERELAAAEERHQDQMREQRAVAALEVENQVQLARVQRLHIREQDFKNALIRITKAASAYTHELATLLELGRRVVKMPADQRGDALHDVSKQLGRYVQDFSIEIAGGHMLTQDDEIHEALNRVNAAVLLGPQAEIRFRNVVIDGESAVRDVTNAAAPIFMAMEAIQTRLGEARQLAGDKLITGWD</sequence>
<dbReference type="AlphaFoldDB" id="A0AB73U4I2"/>